<accession>A0A0E0ESM5</accession>
<protein>
    <submittedName>
        <fullName evidence="1">Uncharacterized protein</fullName>
    </submittedName>
</protein>
<dbReference type="AlphaFoldDB" id="A0A0E0ESM5"/>
<name>A0A0E0ESM5_9ORYZ</name>
<dbReference type="EnsemblPlants" id="OMERI09G09180.1">
    <property type="protein sequence ID" value="OMERI09G09180.1"/>
    <property type="gene ID" value="OMERI09G09180"/>
</dbReference>
<reference evidence="1" key="2">
    <citation type="submission" date="2018-05" db="EMBL/GenBank/DDBJ databases">
        <title>OmerRS3 (Oryza meridionalis Reference Sequence Version 3).</title>
        <authorList>
            <person name="Zhang J."/>
            <person name="Kudrna D."/>
            <person name="Lee S."/>
            <person name="Talag J."/>
            <person name="Welchert J."/>
            <person name="Wing R.A."/>
        </authorList>
    </citation>
    <scope>NUCLEOTIDE SEQUENCE [LARGE SCALE GENOMIC DNA]</scope>
    <source>
        <strain evidence="1">cv. OR44</strain>
    </source>
</reference>
<evidence type="ECO:0000313" key="2">
    <source>
        <dbReference type="Proteomes" id="UP000008021"/>
    </source>
</evidence>
<evidence type="ECO:0000313" key="1">
    <source>
        <dbReference type="EnsemblPlants" id="OMERI09G09180.1"/>
    </source>
</evidence>
<proteinExistence type="predicted"/>
<organism evidence="1">
    <name type="scientific">Oryza meridionalis</name>
    <dbReference type="NCBI Taxonomy" id="40149"/>
    <lineage>
        <taxon>Eukaryota</taxon>
        <taxon>Viridiplantae</taxon>
        <taxon>Streptophyta</taxon>
        <taxon>Embryophyta</taxon>
        <taxon>Tracheophyta</taxon>
        <taxon>Spermatophyta</taxon>
        <taxon>Magnoliopsida</taxon>
        <taxon>Liliopsida</taxon>
        <taxon>Poales</taxon>
        <taxon>Poaceae</taxon>
        <taxon>BOP clade</taxon>
        <taxon>Oryzoideae</taxon>
        <taxon>Oryzeae</taxon>
        <taxon>Oryzinae</taxon>
        <taxon>Oryza</taxon>
    </lineage>
</organism>
<keyword evidence="2" id="KW-1185">Reference proteome</keyword>
<reference evidence="1" key="1">
    <citation type="submission" date="2015-04" db="UniProtKB">
        <authorList>
            <consortium name="EnsemblPlants"/>
        </authorList>
    </citation>
    <scope>IDENTIFICATION</scope>
</reference>
<dbReference type="HOGENOM" id="CLU_2907985_0_0_1"/>
<dbReference type="Proteomes" id="UP000008021">
    <property type="component" value="Chromosome 9"/>
</dbReference>
<dbReference type="Gramene" id="OMERI09G09180.1">
    <property type="protein sequence ID" value="OMERI09G09180.1"/>
    <property type="gene ID" value="OMERI09G09180"/>
</dbReference>
<sequence length="62" mass="7072">MAPESGGEGAGSHFARLGRCWRRRSWSRRKSHEEKQNSVKGYLQSMPAEWELGVVLLSRATR</sequence>